<reference evidence="1 2" key="1">
    <citation type="submission" date="2017-10" db="EMBL/GenBank/DDBJ databases">
        <title>The draft genome sequence of Lewinella nigricans NBRC 102662.</title>
        <authorList>
            <person name="Wang K."/>
        </authorList>
    </citation>
    <scope>NUCLEOTIDE SEQUENCE [LARGE SCALE GENOMIC DNA]</scope>
    <source>
        <strain evidence="1 2">NBRC 102662</strain>
    </source>
</reference>
<dbReference type="EMBL" id="PDUD01000011">
    <property type="protein sequence ID" value="PHN07083.1"/>
    <property type="molecule type" value="Genomic_DNA"/>
</dbReference>
<evidence type="ECO:0000313" key="1">
    <source>
        <dbReference type="EMBL" id="PHN07083.1"/>
    </source>
</evidence>
<sequence>MRYITYCILILTATFCLQCDIINPEETVPAFLYIEPFSLQTDELVQGSASEKITEVWVTVNDEFLGAYQLPATVPVLMSGEAEIFLEAGIKDNGIGSTPEIYPFYQPYETTVTLMPDQTTTISPTTSYSRDTRFALIENFESGTSVFRDTLLGNSGLQVSSTDPFEGSYSGKIRLSADDPVVELATIGAFTELTDRSPFVYLEVNYQSDAPVIFGLAGGAGTSNPNIVFDPGFNPKASWNKIYFNLSALLATSPYDSHKLALRAFIPTEDGQLTLNNATVCLDNIKLVHF</sequence>
<name>A0A2D0NH42_FLAN2</name>
<evidence type="ECO:0000313" key="2">
    <source>
        <dbReference type="Proteomes" id="UP000223913"/>
    </source>
</evidence>
<organism evidence="1 2">
    <name type="scientific">Flavilitoribacter nigricans (strain ATCC 23147 / DSM 23189 / NBRC 102662 / NCIMB 1420 / SS-2)</name>
    <name type="common">Lewinella nigricans</name>
    <dbReference type="NCBI Taxonomy" id="1122177"/>
    <lineage>
        <taxon>Bacteria</taxon>
        <taxon>Pseudomonadati</taxon>
        <taxon>Bacteroidota</taxon>
        <taxon>Saprospiria</taxon>
        <taxon>Saprospirales</taxon>
        <taxon>Lewinellaceae</taxon>
        <taxon>Flavilitoribacter</taxon>
    </lineage>
</organism>
<accession>A0A2D0NH42</accession>
<dbReference type="Proteomes" id="UP000223913">
    <property type="component" value="Unassembled WGS sequence"/>
</dbReference>
<gene>
    <name evidence="1" type="ORF">CRP01_07575</name>
</gene>
<dbReference type="AlphaFoldDB" id="A0A2D0NH42"/>
<proteinExistence type="predicted"/>
<keyword evidence="2" id="KW-1185">Reference proteome</keyword>
<protein>
    <submittedName>
        <fullName evidence="1">Uncharacterized protein</fullName>
    </submittedName>
</protein>
<comment type="caution">
    <text evidence="1">The sequence shown here is derived from an EMBL/GenBank/DDBJ whole genome shotgun (WGS) entry which is preliminary data.</text>
</comment>